<evidence type="ECO:0000256" key="4">
    <source>
        <dbReference type="PIRSR" id="PIRSR601310-3"/>
    </source>
</evidence>
<reference evidence="7" key="1">
    <citation type="submission" date="2023-03" db="EMBL/GenBank/DDBJ databases">
        <title>Massive genome expansion in bonnet fungi (Mycena s.s.) driven by repeated elements and novel gene families across ecological guilds.</title>
        <authorList>
            <consortium name="Lawrence Berkeley National Laboratory"/>
            <person name="Harder C.B."/>
            <person name="Miyauchi S."/>
            <person name="Viragh M."/>
            <person name="Kuo A."/>
            <person name="Thoen E."/>
            <person name="Andreopoulos B."/>
            <person name="Lu D."/>
            <person name="Skrede I."/>
            <person name="Drula E."/>
            <person name="Henrissat B."/>
            <person name="Morin E."/>
            <person name="Kohler A."/>
            <person name="Barry K."/>
            <person name="LaButti K."/>
            <person name="Morin E."/>
            <person name="Salamov A."/>
            <person name="Lipzen A."/>
            <person name="Mereny Z."/>
            <person name="Hegedus B."/>
            <person name="Baldrian P."/>
            <person name="Stursova M."/>
            <person name="Weitz H."/>
            <person name="Taylor A."/>
            <person name="Grigoriev I.V."/>
            <person name="Nagy L.G."/>
            <person name="Martin F."/>
            <person name="Kauserud H."/>
        </authorList>
    </citation>
    <scope>NUCLEOTIDE SEQUENCE</scope>
    <source>
        <strain evidence="7">9284</strain>
    </source>
</reference>
<evidence type="ECO:0000313" key="8">
    <source>
        <dbReference type="Proteomes" id="UP001221142"/>
    </source>
</evidence>
<dbReference type="EMBL" id="JARKIF010000001">
    <property type="protein sequence ID" value="KAJ7651084.1"/>
    <property type="molecule type" value="Genomic_DNA"/>
</dbReference>
<dbReference type="AlphaFoldDB" id="A0AAD7CKX3"/>
<evidence type="ECO:0000313" key="7">
    <source>
        <dbReference type="EMBL" id="KAJ7651084.1"/>
    </source>
</evidence>
<feature type="active site" description="Tele-AMP-histidine intermediate" evidence="3">
    <location>
        <position position="97"/>
    </location>
</feature>
<feature type="domain" description="HIT" evidence="6">
    <location>
        <begin position="5"/>
        <end position="113"/>
    </location>
</feature>
<organism evidence="7 8">
    <name type="scientific">Roridomyces roridus</name>
    <dbReference type="NCBI Taxonomy" id="1738132"/>
    <lineage>
        <taxon>Eukaryota</taxon>
        <taxon>Fungi</taxon>
        <taxon>Dikarya</taxon>
        <taxon>Basidiomycota</taxon>
        <taxon>Agaricomycotina</taxon>
        <taxon>Agaricomycetes</taxon>
        <taxon>Agaricomycetidae</taxon>
        <taxon>Agaricales</taxon>
        <taxon>Marasmiineae</taxon>
        <taxon>Mycenaceae</taxon>
        <taxon>Roridomyces</taxon>
    </lineage>
</organism>
<dbReference type="Pfam" id="PF11969">
    <property type="entry name" value="DcpS_C"/>
    <property type="match status" value="1"/>
</dbReference>
<evidence type="ECO:0000256" key="5">
    <source>
        <dbReference type="PROSITE-ProRule" id="PRU00464"/>
    </source>
</evidence>
<gene>
    <name evidence="7" type="ORF">FB45DRAFT_997772</name>
</gene>
<dbReference type="GO" id="GO:0016787">
    <property type="term" value="F:hydrolase activity"/>
    <property type="evidence" value="ECO:0007669"/>
    <property type="project" value="UniProtKB-KW"/>
</dbReference>
<dbReference type="PANTHER" id="PTHR12486">
    <property type="entry name" value="APRATAXIN-RELATED"/>
    <property type="match status" value="1"/>
</dbReference>
<dbReference type="GO" id="GO:0000166">
    <property type="term" value="F:nucleotide binding"/>
    <property type="evidence" value="ECO:0007669"/>
    <property type="project" value="UniProtKB-KW"/>
</dbReference>
<evidence type="ECO:0000256" key="1">
    <source>
        <dbReference type="ARBA" id="ARBA00022741"/>
    </source>
</evidence>
<dbReference type="InterPro" id="IPR011146">
    <property type="entry name" value="HIT-like"/>
</dbReference>
<comment type="caution">
    <text evidence="7">The sequence shown here is derived from an EMBL/GenBank/DDBJ whole genome shotgun (WGS) entry which is preliminary data.</text>
</comment>
<keyword evidence="1" id="KW-0547">Nucleotide-binding</keyword>
<evidence type="ECO:0000256" key="3">
    <source>
        <dbReference type="PIRSR" id="PIRSR601310-1"/>
    </source>
</evidence>
<protein>
    <submittedName>
        <fullName evidence="7">HIT-like domain-containing protein</fullName>
    </submittedName>
</protein>
<dbReference type="PROSITE" id="PS51084">
    <property type="entry name" value="HIT_2"/>
    <property type="match status" value="1"/>
</dbReference>
<evidence type="ECO:0000259" key="6">
    <source>
        <dbReference type="PROSITE" id="PS51084"/>
    </source>
</evidence>
<feature type="short sequence motif" description="Histidine triad motif" evidence="4 5">
    <location>
        <begin position="95"/>
        <end position="99"/>
    </location>
</feature>
<sequence length="150" mass="17065">MGACPFCDVSEKTGFRVIWEDETFTAFRDRKPAAEQHIQVIPKKHIVSVRSLRKQDADFVKTMKSVGDRLLDDLDVPQSMRVMGFHIPPFNSINHLHLHVQGLPYKPMRKPKYTISSGFGPFYKGFGWFVTAEQTVKVLETGRTVGVLPC</sequence>
<keyword evidence="8" id="KW-1185">Reference proteome</keyword>
<name>A0AAD7CKX3_9AGAR</name>
<dbReference type="SUPFAM" id="SSF54197">
    <property type="entry name" value="HIT-like"/>
    <property type="match status" value="1"/>
</dbReference>
<keyword evidence="2" id="KW-0378">Hydrolase</keyword>
<dbReference type="Gene3D" id="3.30.428.10">
    <property type="entry name" value="HIT-like"/>
    <property type="match status" value="1"/>
</dbReference>
<dbReference type="PANTHER" id="PTHR12486:SF5">
    <property type="entry name" value="ADENOSINE 5'-MONOPHOSPHORAMIDASE HINT3"/>
    <property type="match status" value="1"/>
</dbReference>
<dbReference type="InterPro" id="IPR036265">
    <property type="entry name" value="HIT-like_sf"/>
</dbReference>
<accession>A0AAD7CKX3</accession>
<dbReference type="InterPro" id="IPR001310">
    <property type="entry name" value="Histidine_triad_HIT"/>
</dbReference>
<dbReference type="Proteomes" id="UP001221142">
    <property type="component" value="Unassembled WGS sequence"/>
</dbReference>
<proteinExistence type="predicted"/>
<dbReference type="PRINTS" id="PR00332">
    <property type="entry name" value="HISTRIAD"/>
</dbReference>
<evidence type="ECO:0000256" key="2">
    <source>
        <dbReference type="ARBA" id="ARBA00022801"/>
    </source>
</evidence>